<comment type="caution">
    <text evidence="1">The sequence shown here is derived from an EMBL/GenBank/DDBJ whole genome shotgun (WGS) entry which is preliminary data.</text>
</comment>
<keyword evidence="2" id="KW-1185">Reference proteome</keyword>
<evidence type="ECO:0000313" key="2">
    <source>
        <dbReference type="Proteomes" id="UP000588017"/>
    </source>
</evidence>
<dbReference type="EMBL" id="JACHEH010000002">
    <property type="protein sequence ID" value="MBB6167156.1"/>
    <property type="molecule type" value="Genomic_DNA"/>
</dbReference>
<sequence length="141" mass="15511">MHPHSLAAAREALEKACRAVAESARQTAERILNERADDYTREPWQLDLIEPGLSARDPADRLRRILTLQRIEAVAPARSGGLVNTLKINLRAAEIATRRQHHALMSAMAERRAGLIDDTIAKAKDAQDEMAAIISAKGEQA</sequence>
<reference evidence="1 2" key="1">
    <citation type="submission" date="2020-08" db="EMBL/GenBank/DDBJ databases">
        <title>Genomic Encyclopedia of Type Strains, Phase IV (KMG-IV): sequencing the most valuable type-strain genomes for metagenomic binning, comparative biology and taxonomic classification.</title>
        <authorList>
            <person name="Goeker M."/>
        </authorList>
    </citation>
    <scope>NUCLEOTIDE SEQUENCE [LARGE SCALE GENOMIC DNA]</scope>
    <source>
        <strain evidence="1 2">DSM 101465</strain>
    </source>
</reference>
<dbReference type="Proteomes" id="UP000588017">
    <property type="component" value="Unassembled WGS sequence"/>
</dbReference>
<organism evidence="1 2">
    <name type="scientific">Chelatococcus composti</name>
    <dbReference type="NCBI Taxonomy" id="1743235"/>
    <lineage>
        <taxon>Bacteria</taxon>
        <taxon>Pseudomonadati</taxon>
        <taxon>Pseudomonadota</taxon>
        <taxon>Alphaproteobacteria</taxon>
        <taxon>Hyphomicrobiales</taxon>
        <taxon>Chelatococcaceae</taxon>
        <taxon>Chelatococcus</taxon>
    </lineage>
</organism>
<gene>
    <name evidence="1" type="ORF">HNQ73_000774</name>
</gene>
<dbReference type="RefSeq" id="WP_183332459.1">
    <property type="nucleotide sequence ID" value="NZ_BMHX01000002.1"/>
</dbReference>
<evidence type="ECO:0000313" key="1">
    <source>
        <dbReference type="EMBL" id="MBB6167156.1"/>
    </source>
</evidence>
<dbReference type="AlphaFoldDB" id="A0A841KAX0"/>
<protein>
    <submittedName>
        <fullName evidence="1">Uncharacterized protein</fullName>
    </submittedName>
</protein>
<proteinExistence type="predicted"/>
<name>A0A841KAX0_9HYPH</name>
<accession>A0A841KAX0</accession>